<evidence type="ECO:0000313" key="3">
    <source>
        <dbReference type="Proteomes" id="UP000275461"/>
    </source>
</evidence>
<dbReference type="InterPro" id="IPR004919">
    <property type="entry name" value="GmrSD_N"/>
</dbReference>
<gene>
    <name evidence="2" type="ORF">DFR31_1987</name>
</gene>
<dbReference type="Pfam" id="PF03235">
    <property type="entry name" value="GmrSD_N"/>
    <property type="match status" value="1"/>
</dbReference>
<accession>A0A498BZI0</accession>
<evidence type="ECO:0000259" key="1">
    <source>
        <dbReference type="Pfam" id="PF03235"/>
    </source>
</evidence>
<dbReference type="OrthoDB" id="9798761at2"/>
<keyword evidence="3" id="KW-1185">Reference proteome</keyword>
<dbReference type="RefSeq" id="WP_121442497.1">
    <property type="nucleotide sequence ID" value="NZ_RCDA01000002.1"/>
</dbReference>
<name>A0A498BZI0_9GAMM</name>
<dbReference type="PANTHER" id="PTHR39639">
    <property type="entry name" value="CHROMOSOME 16, WHOLE GENOME SHOTGUN SEQUENCE"/>
    <property type="match status" value="1"/>
</dbReference>
<comment type="caution">
    <text evidence="2">The sequence shown here is derived from an EMBL/GenBank/DDBJ whole genome shotgun (WGS) entry which is preliminary data.</text>
</comment>
<dbReference type="PANTHER" id="PTHR39639:SF1">
    <property type="entry name" value="DUF262 DOMAIN-CONTAINING PROTEIN"/>
    <property type="match status" value="1"/>
</dbReference>
<evidence type="ECO:0000313" key="2">
    <source>
        <dbReference type="EMBL" id="RLK48872.1"/>
    </source>
</evidence>
<protein>
    <submittedName>
        <fullName evidence="2">Uncharacterized protein DUF262</fullName>
    </submittedName>
</protein>
<dbReference type="AlphaFoldDB" id="A0A498BZI0"/>
<sequence>MKKFDTRVYSVSDFVEWESSGLLDLSPEFQRRSVWSEKAKSYLIDTIVRGKPIPKVLITQELKGTRNIRVVVDGQQRLRAILEFMEDGFKISKAHNPEFAGKTYSTLNEGLQHEILKYEIGVDLLFDATYPDILDIFARLNTYSVRLNNQEQLNAKYLGFFKQTAYSLGYEYVGYWVDSGILTKAQVSRMAEATLASDLLVALADGVQTNKNISTFYKKFEDEEGDLDKIQDLFHKTMSVIGEIYPASELKNTNFSRIHLFYSLFCAVAHCISGVEGLEHAPRVDIIKNIKKTRVRLDEISSRYDEDDESQDYQKFIDYSRRATTDTSRRIFRSEFLCKKLSEIL</sequence>
<organism evidence="2 3">
    <name type="scientific">Alkalispirillum mobile</name>
    <dbReference type="NCBI Taxonomy" id="85925"/>
    <lineage>
        <taxon>Bacteria</taxon>
        <taxon>Pseudomonadati</taxon>
        <taxon>Pseudomonadota</taxon>
        <taxon>Gammaproteobacteria</taxon>
        <taxon>Chromatiales</taxon>
        <taxon>Ectothiorhodospiraceae</taxon>
        <taxon>Alkalispirillum</taxon>
    </lineage>
</organism>
<reference evidence="2 3" key="1">
    <citation type="submission" date="2018-10" db="EMBL/GenBank/DDBJ databases">
        <title>Genomic Encyclopedia of Type Strains, Phase IV (KMG-IV): sequencing the most valuable type-strain genomes for metagenomic binning, comparative biology and taxonomic classification.</title>
        <authorList>
            <person name="Goeker M."/>
        </authorList>
    </citation>
    <scope>NUCLEOTIDE SEQUENCE [LARGE SCALE GENOMIC DNA]</scope>
    <source>
        <strain evidence="2 3">DSM 12769</strain>
    </source>
</reference>
<proteinExistence type="predicted"/>
<dbReference type="Proteomes" id="UP000275461">
    <property type="component" value="Unassembled WGS sequence"/>
</dbReference>
<dbReference type="EMBL" id="RCDA01000002">
    <property type="protein sequence ID" value="RLK48872.1"/>
    <property type="molecule type" value="Genomic_DNA"/>
</dbReference>
<feature type="domain" description="GmrSD restriction endonucleases N-terminal" evidence="1">
    <location>
        <begin position="20"/>
        <end position="158"/>
    </location>
</feature>